<dbReference type="SUPFAM" id="SSF47699">
    <property type="entry name" value="Bifunctional inhibitor/lipid-transfer protein/seed storage 2S albumin"/>
    <property type="match status" value="1"/>
</dbReference>
<reference evidence="7" key="1">
    <citation type="journal article" date="2018" name="DNA Res.">
        <title>Multiple hybrid de novo genome assembly of finger millet, an orphan allotetraploid crop.</title>
        <authorList>
            <person name="Hatakeyama M."/>
            <person name="Aluri S."/>
            <person name="Balachadran M.T."/>
            <person name="Sivarajan S.R."/>
            <person name="Patrignani A."/>
            <person name="Gruter S."/>
            <person name="Poveda L."/>
            <person name="Shimizu-Inatsugi R."/>
            <person name="Baeten J."/>
            <person name="Francoijs K.J."/>
            <person name="Nataraja K.N."/>
            <person name="Reddy Y.A.N."/>
            <person name="Phadnis S."/>
            <person name="Ravikumar R.L."/>
            <person name="Schlapbach R."/>
            <person name="Sreeman S.M."/>
            <person name="Shimizu K.K."/>
        </authorList>
    </citation>
    <scope>NUCLEOTIDE SEQUENCE</scope>
</reference>
<name>A0AAV5DL04_ELECO</name>
<evidence type="ECO:0000256" key="1">
    <source>
        <dbReference type="ARBA" id="ARBA00009748"/>
    </source>
</evidence>
<dbReference type="GO" id="GO:0006869">
    <property type="term" value="P:lipid transport"/>
    <property type="evidence" value="ECO:0007669"/>
    <property type="project" value="InterPro"/>
</dbReference>
<feature type="signal peptide" evidence="5">
    <location>
        <begin position="1"/>
        <end position="21"/>
    </location>
</feature>
<sequence length="181" mass="18381">MAHIALIALAVILALASGAAAQAPAPAPVPSSSSPDCGAAVSSLIVCAAYVQPGSAQSRPPKSCCDGVKAAMTSPAAVQCLCDALGKDYGIPLNMTRAAGLPVACGGDPAAFSKCNIISTTLLFPCCSTRSHVWIDAGRQQPRRVEVSGNPVADLSRRRGSRRGCASAFVLLPLKIRGVIL</sequence>
<dbReference type="PRINTS" id="PR00382">
    <property type="entry name" value="LIPIDTRNSFER"/>
</dbReference>
<feature type="chain" id="PRO_5043450448" description="Bifunctional inhibitor/plant lipid transfer protein/seed storage helical domain-containing protein" evidence="5">
    <location>
        <begin position="22"/>
        <end position="181"/>
    </location>
</feature>
<evidence type="ECO:0000259" key="6">
    <source>
        <dbReference type="SMART" id="SM00499"/>
    </source>
</evidence>
<dbReference type="Pfam" id="PF14368">
    <property type="entry name" value="LTP_2"/>
    <property type="match status" value="1"/>
</dbReference>
<evidence type="ECO:0000313" key="7">
    <source>
        <dbReference type="EMBL" id="GJN10958.1"/>
    </source>
</evidence>
<dbReference type="InterPro" id="IPR016140">
    <property type="entry name" value="Bifunc_inhib/LTP/seed_store"/>
</dbReference>
<dbReference type="Gene3D" id="1.10.110.10">
    <property type="entry name" value="Plant lipid-transfer and hydrophobic proteins"/>
    <property type="match status" value="1"/>
</dbReference>
<feature type="domain" description="Bifunctional inhibitor/plant lipid transfer protein/seed storage helical" evidence="6">
    <location>
        <begin position="37"/>
        <end position="115"/>
    </location>
</feature>
<gene>
    <name evidence="7" type="primary">ga29108</name>
    <name evidence="7" type="ORF">PR202_ga29108</name>
</gene>
<dbReference type="SMART" id="SM00499">
    <property type="entry name" value="AAI"/>
    <property type="match status" value="1"/>
</dbReference>
<comment type="caution">
    <text evidence="7">The sequence shown here is derived from an EMBL/GenBank/DDBJ whole genome shotgun (WGS) entry which is preliminary data.</text>
</comment>
<dbReference type="PANTHER" id="PTHR33044">
    <property type="entry name" value="BIFUNCTIONAL INHIBITOR/LIPID-TRANSFER PROTEIN/SEED STORAGE 2S ALBUMIN SUPERFAMILY PROTEIN-RELATED"/>
    <property type="match status" value="1"/>
</dbReference>
<dbReference type="Proteomes" id="UP001054889">
    <property type="component" value="Unassembled WGS sequence"/>
</dbReference>
<protein>
    <recommendedName>
        <fullName evidence="6">Bifunctional inhibitor/plant lipid transfer protein/seed storage helical domain-containing protein</fullName>
    </recommendedName>
</protein>
<keyword evidence="3" id="KW-1015">Disulfide bond</keyword>
<reference evidence="7" key="2">
    <citation type="submission" date="2021-12" db="EMBL/GenBank/DDBJ databases">
        <title>Resequencing data analysis of finger millet.</title>
        <authorList>
            <person name="Hatakeyama M."/>
            <person name="Aluri S."/>
            <person name="Balachadran M.T."/>
            <person name="Sivarajan S.R."/>
            <person name="Poveda L."/>
            <person name="Shimizu-Inatsugi R."/>
            <person name="Schlapbach R."/>
            <person name="Sreeman S.M."/>
            <person name="Shimizu K.K."/>
        </authorList>
    </citation>
    <scope>NUCLEOTIDE SEQUENCE</scope>
</reference>
<proteinExistence type="inferred from homology"/>
<evidence type="ECO:0000256" key="3">
    <source>
        <dbReference type="ARBA" id="ARBA00023157"/>
    </source>
</evidence>
<evidence type="ECO:0000313" key="8">
    <source>
        <dbReference type="Proteomes" id="UP001054889"/>
    </source>
</evidence>
<dbReference type="CDD" id="cd00010">
    <property type="entry name" value="AAI_LTSS"/>
    <property type="match status" value="1"/>
</dbReference>
<dbReference type="AlphaFoldDB" id="A0AAV5DL04"/>
<evidence type="ECO:0000256" key="2">
    <source>
        <dbReference type="ARBA" id="ARBA00022729"/>
    </source>
</evidence>
<dbReference type="InterPro" id="IPR036312">
    <property type="entry name" value="Bifun_inhib/LTP/seed_sf"/>
</dbReference>
<evidence type="ECO:0000256" key="5">
    <source>
        <dbReference type="SAM" id="SignalP"/>
    </source>
</evidence>
<dbReference type="InterPro" id="IPR000528">
    <property type="entry name" value="Plant_nsLTP"/>
</dbReference>
<organism evidence="7 8">
    <name type="scientific">Eleusine coracana subsp. coracana</name>
    <dbReference type="NCBI Taxonomy" id="191504"/>
    <lineage>
        <taxon>Eukaryota</taxon>
        <taxon>Viridiplantae</taxon>
        <taxon>Streptophyta</taxon>
        <taxon>Embryophyta</taxon>
        <taxon>Tracheophyta</taxon>
        <taxon>Spermatophyta</taxon>
        <taxon>Magnoliopsida</taxon>
        <taxon>Liliopsida</taxon>
        <taxon>Poales</taxon>
        <taxon>Poaceae</taxon>
        <taxon>PACMAD clade</taxon>
        <taxon>Chloridoideae</taxon>
        <taxon>Cynodonteae</taxon>
        <taxon>Eleusininae</taxon>
        <taxon>Eleusine</taxon>
    </lineage>
</organism>
<accession>A0AAV5DL04</accession>
<keyword evidence="8" id="KW-1185">Reference proteome</keyword>
<keyword evidence="4" id="KW-0325">Glycoprotein</keyword>
<evidence type="ECO:0000256" key="4">
    <source>
        <dbReference type="ARBA" id="ARBA00023180"/>
    </source>
</evidence>
<dbReference type="GO" id="GO:0008289">
    <property type="term" value="F:lipid binding"/>
    <property type="evidence" value="ECO:0007669"/>
    <property type="project" value="InterPro"/>
</dbReference>
<comment type="similarity">
    <text evidence="1">Belongs to the plant LTP family.</text>
</comment>
<dbReference type="EMBL" id="BQKI01000018">
    <property type="protein sequence ID" value="GJN10958.1"/>
    <property type="molecule type" value="Genomic_DNA"/>
</dbReference>
<keyword evidence="2 5" id="KW-0732">Signal</keyword>
<dbReference type="InterPro" id="IPR043325">
    <property type="entry name" value="LTSS"/>
</dbReference>